<feature type="transmembrane region" description="Helical" evidence="1">
    <location>
        <begin position="182"/>
        <end position="197"/>
    </location>
</feature>
<feature type="transmembrane region" description="Helical" evidence="1">
    <location>
        <begin position="42"/>
        <end position="63"/>
    </location>
</feature>
<proteinExistence type="predicted"/>
<keyword evidence="3" id="KW-1185">Reference proteome</keyword>
<keyword evidence="1" id="KW-0472">Membrane</keyword>
<accession>A0ABN3ZH00</accession>
<evidence type="ECO:0000313" key="3">
    <source>
        <dbReference type="Proteomes" id="UP000006867"/>
    </source>
</evidence>
<protein>
    <submittedName>
        <fullName evidence="2">Integral inner membrane protein involved in subtilosin production and immunity</fullName>
    </submittedName>
</protein>
<gene>
    <name evidence="2" type="ordered locus">BATR1942_16670</name>
</gene>
<sequence length="233" mass="26218">MKKSTVFTVLLLLMVMAAYSFGWFQASAEAAGQYVQLIKNDYVRLSLLSCAASVLMLPAFLYLHYVTRSVKSMTAAFQKITQSHQSCCDFQHRKLCSRYAGDVKSLRESYKGIRQTYVMGAVLCQVIVFGYMFEVVKSTPFSFNAPPAVTKGIAIVLIIYLLFYMRSYLLQLLQNGQTAKKAVVLILAGAGIWWMLSFTISELLFLIILAVIQQIGSFIYKRVSYRSSAPLDL</sequence>
<keyword evidence="1" id="KW-1133">Transmembrane helix</keyword>
<dbReference type="EMBL" id="CP002207">
    <property type="protein sequence ID" value="ADP34253.1"/>
    <property type="molecule type" value="Genomic_DNA"/>
</dbReference>
<dbReference type="RefSeq" id="WP_003326495.1">
    <property type="nucleotide sequence ID" value="NC_014639.1"/>
</dbReference>
<feature type="transmembrane region" description="Helical" evidence="1">
    <location>
        <begin position="116"/>
        <end position="133"/>
    </location>
</feature>
<keyword evidence="1" id="KW-0812">Transmembrane</keyword>
<evidence type="ECO:0000256" key="1">
    <source>
        <dbReference type="SAM" id="Phobius"/>
    </source>
</evidence>
<name>A0ABN3ZH00_BACA1</name>
<reference evidence="2 3" key="1">
    <citation type="journal article" date="2011" name="Front. Microbiol.">
        <title>Genomic signatures of strain selection and enhancement in Bacillus atrophaeus var. globigii, a historical biowarfare simulant.</title>
        <authorList>
            <person name="Gibbons H.S."/>
            <person name="Broomall S.M."/>
            <person name="McNew L.A."/>
            <person name="Daligault H."/>
            <person name="Chapman C."/>
            <person name="Bruce D."/>
            <person name="Karavis M."/>
            <person name="Krepps M."/>
            <person name="McGregor P.A."/>
            <person name="Hong C."/>
            <person name="Park K.H."/>
            <person name="Akmal A."/>
            <person name="Feldman A."/>
            <person name="Lin J.S."/>
            <person name="Chang W.E."/>
            <person name="Higgs B.W."/>
            <person name="Demirev P."/>
            <person name="Lindquist J."/>
            <person name="Liem A."/>
            <person name="Fochler E."/>
            <person name="Read T.D."/>
            <person name="Tapia R."/>
            <person name="Johnson S."/>
            <person name="Bishop-Lilly K.A."/>
            <person name="Detter C."/>
            <person name="Han C."/>
            <person name="Sozhamannan S."/>
            <person name="Rosenzweig C.N."/>
            <person name="Skowronski E.W."/>
        </authorList>
    </citation>
    <scope>NUCLEOTIDE SEQUENCE [LARGE SCALE GENOMIC DNA]</scope>
    <source>
        <strain evidence="2 3">1942</strain>
    </source>
</reference>
<evidence type="ECO:0000313" key="2">
    <source>
        <dbReference type="EMBL" id="ADP34253.1"/>
    </source>
</evidence>
<feature type="transmembrane region" description="Helical" evidence="1">
    <location>
        <begin position="153"/>
        <end position="170"/>
    </location>
</feature>
<dbReference type="Proteomes" id="UP000006867">
    <property type="component" value="Chromosome"/>
</dbReference>
<organism evidence="2 3">
    <name type="scientific">Bacillus atrophaeus (strain 1942)</name>
    <dbReference type="NCBI Taxonomy" id="720555"/>
    <lineage>
        <taxon>Bacteria</taxon>
        <taxon>Bacillati</taxon>
        <taxon>Bacillota</taxon>
        <taxon>Bacilli</taxon>
        <taxon>Bacillales</taxon>
        <taxon>Bacillaceae</taxon>
        <taxon>Bacillus</taxon>
    </lineage>
</organism>